<dbReference type="SUPFAM" id="SSF48264">
    <property type="entry name" value="Cytochrome P450"/>
    <property type="match status" value="1"/>
</dbReference>
<dbReference type="GO" id="GO:0016705">
    <property type="term" value="F:oxidoreductase activity, acting on paired donors, with incorporation or reduction of molecular oxygen"/>
    <property type="evidence" value="ECO:0007669"/>
    <property type="project" value="InterPro"/>
</dbReference>
<comment type="cofactor">
    <cofactor evidence="1 4">
        <name>heme</name>
        <dbReference type="ChEBI" id="CHEBI:30413"/>
    </cofactor>
</comment>
<dbReference type="GO" id="GO:0020037">
    <property type="term" value="F:heme binding"/>
    <property type="evidence" value="ECO:0007669"/>
    <property type="project" value="InterPro"/>
</dbReference>
<comment type="caution">
    <text evidence="6">The sequence shown here is derived from an EMBL/GenBank/DDBJ whole genome shotgun (WGS) entry which is preliminary data.</text>
</comment>
<dbReference type="Pfam" id="PF00067">
    <property type="entry name" value="p450"/>
    <property type="match status" value="1"/>
</dbReference>
<keyword evidence="7" id="KW-1185">Reference proteome</keyword>
<evidence type="ECO:0008006" key="8">
    <source>
        <dbReference type="Google" id="ProtNLM"/>
    </source>
</evidence>
<evidence type="ECO:0000313" key="6">
    <source>
        <dbReference type="EMBL" id="CAG8961407.1"/>
    </source>
</evidence>
<dbReference type="EMBL" id="CAJVRL010000108">
    <property type="protein sequence ID" value="CAG8961407.1"/>
    <property type="molecule type" value="Genomic_DNA"/>
</dbReference>
<keyword evidence="4 5" id="KW-0349">Heme</keyword>
<feature type="binding site" description="axial binding residue" evidence="4">
    <location>
        <position position="494"/>
    </location>
    <ligand>
        <name>heme</name>
        <dbReference type="ChEBI" id="CHEBI:30413"/>
    </ligand>
    <ligandPart>
        <name>Fe</name>
        <dbReference type="ChEBI" id="CHEBI:18248"/>
    </ligandPart>
</feature>
<accession>A0A9N9LDC5</accession>
<evidence type="ECO:0000256" key="3">
    <source>
        <dbReference type="ARBA" id="ARBA00023004"/>
    </source>
</evidence>
<keyword evidence="5" id="KW-0560">Oxidoreductase</keyword>
<dbReference type="GO" id="GO:0004497">
    <property type="term" value="F:monooxygenase activity"/>
    <property type="evidence" value="ECO:0007669"/>
    <property type="project" value="UniProtKB-KW"/>
</dbReference>
<dbReference type="InterPro" id="IPR001128">
    <property type="entry name" value="Cyt_P450"/>
</dbReference>
<organism evidence="6 7">
    <name type="scientific">Hymenoscyphus fraxineus</name>
    <dbReference type="NCBI Taxonomy" id="746836"/>
    <lineage>
        <taxon>Eukaryota</taxon>
        <taxon>Fungi</taxon>
        <taxon>Dikarya</taxon>
        <taxon>Ascomycota</taxon>
        <taxon>Pezizomycotina</taxon>
        <taxon>Leotiomycetes</taxon>
        <taxon>Helotiales</taxon>
        <taxon>Helotiaceae</taxon>
        <taxon>Hymenoscyphus</taxon>
    </lineage>
</organism>
<reference evidence="6" key="1">
    <citation type="submission" date="2021-07" db="EMBL/GenBank/DDBJ databases">
        <authorList>
            <person name="Durling M."/>
        </authorList>
    </citation>
    <scope>NUCLEOTIDE SEQUENCE</scope>
</reference>
<dbReference type="PANTHER" id="PTHR24305">
    <property type="entry name" value="CYTOCHROME P450"/>
    <property type="match status" value="1"/>
</dbReference>
<keyword evidence="3 4" id="KW-0408">Iron</keyword>
<evidence type="ECO:0000256" key="5">
    <source>
        <dbReference type="RuleBase" id="RU000461"/>
    </source>
</evidence>
<dbReference type="InterPro" id="IPR017972">
    <property type="entry name" value="Cyt_P450_CS"/>
</dbReference>
<dbReference type="GO" id="GO:0005506">
    <property type="term" value="F:iron ion binding"/>
    <property type="evidence" value="ECO:0007669"/>
    <property type="project" value="InterPro"/>
</dbReference>
<sequence length="550" mass="63087">MDLGVHLSDFCNLQQLIILVLKAAVFLVVVRSIWRLYFHPLANYPGPKLAAISDAWWAYHSDAIIMGLSEDSLVGRWPWVAEDVLRKYGLCNMFLRNSLTDGDCDVVRIAPNELLFITPQAMTDLYSSHNKTLELFPKTQAGNHGNDKHGGLIWEWDPVRHRRVAKQLSPAFSGRALKAKETTLHSYVDRFVEQIRKVGGGAKGVSMPTWINWLCVDISADMAYNREMNAMRDISIIQKFWAIADSKQVRDPPYLTILADFNKAVTVIQASWRFPLLAPLKYLFLALASTKDHSHIRKHSRQQLELRIRRKGAVEHLDFFDQIVPEDREPPKDPLEMRHLEQVAGQLLVAGYEPPAIWLYHTIFYLVKNPRTLDILTQEVRCAFENYEDITPGEAANLPYLTACLQESLRVMPSVLNGMPVISPGAVVDGNFIPKGVVCQSSTFGLARDPRNFHEPLSFCPERWLSKEHALYEPRFEYDNRKGFYPFSQGPRACPGKVIAWWQSRLFIAKTLWTFDLEMVTGQDVDLDRDLRGWGMYVKPEVFVRFREKV</sequence>
<dbReference type="InterPro" id="IPR036396">
    <property type="entry name" value="Cyt_P450_sf"/>
</dbReference>
<proteinExistence type="inferred from homology"/>
<dbReference type="Proteomes" id="UP000696280">
    <property type="component" value="Unassembled WGS sequence"/>
</dbReference>
<dbReference type="InterPro" id="IPR050121">
    <property type="entry name" value="Cytochrome_P450_monoxygenase"/>
</dbReference>
<dbReference type="PRINTS" id="PR00463">
    <property type="entry name" value="EP450I"/>
</dbReference>
<evidence type="ECO:0000256" key="2">
    <source>
        <dbReference type="ARBA" id="ARBA00022723"/>
    </source>
</evidence>
<keyword evidence="2 4" id="KW-0479">Metal-binding</keyword>
<evidence type="ECO:0000256" key="1">
    <source>
        <dbReference type="ARBA" id="ARBA00001971"/>
    </source>
</evidence>
<dbReference type="PROSITE" id="PS00086">
    <property type="entry name" value="CYTOCHROME_P450"/>
    <property type="match status" value="1"/>
</dbReference>
<protein>
    <recommendedName>
        <fullName evidence="8">Cytochrome P450</fullName>
    </recommendedName>
</protein>
<keyword evidence="5" id="KW-0503">Monooxygenase</keyword>
<dbReference type="Gene3D" id="1.10.630.10">
    <property type="entry name" value="Cytochrome P450"/>
    <property type="match status" value="1"/>
</dbReference>
<dbReference type="InterPro" id="IPR002401">
    <property type="entry name" value="Cyt_P450_E_grp-I"/>
</dbReference>
<name>A0A9N9LDC5_9HELO</name>
<gene>
    <name evidence="6" type="ORF">HYFRA_00013355</name>
</gene>
<comment type="similarity">
    <text evidence="5">Belongs to the cytochrome P450 family.</text>
</comment>
<dbReference type="AlphaFoldDB" id="A0A9N9LDC5"/>
<evidence type="ECO:0000256" key="4">
    <source>
        <dbReference type="PIRSR" id="PIRSR602401-1"/>
    </source>
</evidence>
<dbReference type="OrthoDB" id="3544166at2759"/>
<dbReference type="PANTHER" id="PTHR24305:SF161">
    <property type="entry name" value="P450, PUTATIVE (EUROFUNG)-RELATED"/>
    <property type="match status" value="1"/>
</dbReference>
<evidence type="ECO:0000313" key="7">
    <source>
        <dbReference type="Proteomes" id="UP000696280"/>
    </source>
</evidence>